<evidence type="ECO:0000256" key="2">
    <source>
        <dbReference type="SAM" id="MobiDB-lite"/>
    </source>
</evidence>
<dbReference type="OrthoDB" id="1897212at2759"/>
<name>A0A9Q0F7B8_9ROSI</name>
<reference evidence="3" key="2">
    <citation type="journal article" date="2023" name="Plants (Basel)">
        <title>Annotation of the Turnera subulata (Passifloraceae) Draft Genome Reveals the S-Locus Evolved after the Divergence of Turneroideae from Passifloroideae in a Stepwise Manner.</title>
        <authorList>
            <person name="Henning P.M."/>
            <person name="Roalson E.H."/>
            <person name="Mir W."/>
            <person name="McCubbin A.G."/>
            <person name="Shore J.S."/>
        </authorList>
    </citation>
    <scope>NUCLEOTIDE SEQUENCE</scope>
    <source>
        <strain evidence="3">F60SS</strain>
    </source>
</reference>
<accession>A0A9Q0F7B8</accession>
<dbReference type="Pfam" id="PF02519">
    <property type="entry name" value="Auxin_inducible"/>
    <property type="match status" value="1"/>
</dbReference>
<proteinExistence type="inferred from homology"/>
<dbReference type="PANTHER" id="PTHR31929">
    <property type="entry name" value="SAUR-LIKE AUXIN-RESPONSIVE PROTEIN FAMILY-RELATED"/>
    <property type="match status" value="1"/>
</dbReference>
<dbReference type="Proteomes" id="UP001141552">
    <property type="component" value="Unassembled WGS sequence"/>
</dbReference>
<comment type="caution">
    <text evidence="3">The sequence shown here is derived from an EMBL/GenBank/DDBJ whole genome shotgun (WGS) entry which is preliminary data.</text>
</comment>
<evidence type="ECO:0000313" key="4">
    <source>
        <dbReference type="Proteomes" id="UP001141552"/>
    </source>
</evidence>
<dbReference type="AlphaFoldDB" id="A0A9Q0F7B8"/>
<dbReference type="GO" id="GO:0009733">
    <property type="term" value="P:response to auxin"/>
    <property type="evidence" value="ECO:0007669"/>
    <property type="project" value="InterPro"/>
</dbReference>
<evidence type="ECO:0000313" key="3">
    <source>
        <dbReference type="EMBL" id="KAJ4826195.1"/>
    </source>
</evidence>
<sequence>MKKEAWDDIVVLPKRTLQGLWLRWVPRHCGGGGRRYINYLESRGCRSCDDYDIEGSTSSSYSSSSSSSSSKESLLWTWDDDSSTTINSSSSSSSSSSSMKNTNKPAVPKGFLPVYVGEGEYCKRRFVIPMSCLSMPEFKAFLDRAAEEFGYEHQGGGLHFPCHEQQFEDLLRSCLPPSSYTKPSKSKYSKFIL</sequence>
<keyword evidence="4" id="KW-1185">Reference proteome</keyword>
<dbReference type="EMBL" id="JAKUCV010006725">
    <property type="protein sequence ID" value="KAJ4826195.1"/>
    <property type="molecule type" value="Genomic_DNA"/>
</dbReference>
<feature type="region of interest" description="Disordered" evidence="2">
    <location>
        <begin position="81"/>
        <end position="103"/>
    </location>
</feature>
<protein>
    <submittedName>
        <fullName evidence="3">Uncharacterized protein</fullName>
    </submittedName>
</protein>
<reference evidence="3" key="1">
    <citation type="submission" date="2022-02" db="EMBL/GenBank/DDBJ databases">
        <authorList>
            <person name="Henning P.M."/>
            <person name="McCubbin A.G."/>
            <person name="Shore J.S."/>
        </authorList>
    </citation>
    <scope>NUCLEOTIDE SEQUENCE</scope>
    <source>
        <strain evidence="3">F60SS</strain>
        <tissue evidence="3">Leaves</tissue>
    </source>
</reference>
<dbReference type="InterPro" id="IPR003676">
    <property type="entry name" value="SAUR_fam"/>
</dbReference>
<comment type="similarity">
    <text evidence="1">Belongs to the ARG7 family.</text>
</comment>
<organism evidence="3 4">
    <name type="scientific">Turnera subulata</name>
    <dbReference type="NCBI Taxonomy" id="218843"/>
    <lineage>
        <taxon>Eukaryota</taxon>
        <taxon>Viridiplantae</taxon>
        <taxon>Streptophyta</taxon>
        <taxon>Embryophyta</taxon>
        <taxon>Tracheophyta</taxon>
        <taxon>Spermatophyta</taxon>
        <taxon>Magnoliopsida</taxon>
        <taxon>eudicotyledons</taxon>
        <taxon>Gunneridae</taxon>
        <taxon>Pentapetalae</taxon>
        <taxon>rosids</taxon>
        <taxon>fabids</taxon>
        <taxon>Malpighiales</taxon>
        <taxon>Passifloraceae</taxon>
        <taxon>Turnera</taxon>
    </lineage>
</organism>
<feature type="compositionally biased region" description="Low complexity" evidence="2">
    <location>
        <begin position="88"/>
        <end position="98"/>
    </location>
</feature>
<evidence type="ECO:0000256" key="1">
    <source>
        <dbReference type="ARBA" id="ARBA00006974"/>
    </source>
</evidence>
<gene>
    <name evidence="3" type="ORF">Tsubulata_023784</name>
</gene>